<dbReference type="InterPro" id="IPR011089">
    <property type="entry name" value="GmrSD_C"/>
</dbReference>
<protein>
    <recommendedName>
        <fullName evidence="1">GmrSD restriction endonucleases C-terminal domain-containing protein</fullName>
    </recommendedName>
</protein>
<reference evidence="3" key="1">
    <citation type="submission" date="2015-04" db="EMBL/GenBank/DDBJ databases">
        <title>Physiological reanalysis, assessment of diazotrophy, and genome sequences of multiple isolates of Streptomyces thermoautotrophicus.</title>
        <authorList>
            <person name="MacKellar D.C."/>
            <person name="Lieber L."/>
            <person name="Norman J."/>
            <person name="Bolger A."/>
            <person name="Tobin C."/>
            <person name="Murray J.W."/>
            <person name="Chang R."/>
            <person name="Ford T."/>
            <person name="Nguyen P.Q."/>
            <person name="Woodward J."/>
            <person name="Permingeat H."/>
            <person name="Joshi N.S."/>
            <person name="Silver P.A."/>
            <person name="Usadel B."/>
            <person name="Rutherford A.W."/>
            <person name="Friesen M."/>
            <person name="Prell J."/>
        </authorList>
    </citation>
    <scope>NUCLEOTIDE SEQUENCE [LARGE SCALE GENOMIC DNA]</scope>
    <source>
        <strain evidence="3">H1</strain>
    </source>
</reference>
<dbReference type="PANTHER" id="PTHR24094:SF15">
    <property type="entry name" value="AMP-DEPENDENT SYNTHETASE_LIGASE DOMAIN-CONTAINING PROTEIN-RELATED"/>
    <property type="match status" value="1"/>
</dbReference>
<evidence type="ECO:0000313" key="2">
    <source>
        <dbReference type="EMBL" id="KWX01956.1"/>
    </source>
</evidence>
<dbReference type="STRING" id="1469144.LI90_2991"/>
<dbReference type="PATRIC" id="fig|1469144.10.peg.3225"/>
<dbReference type="Pfam" id="PF07510">
    <property type="entry name" value="GmrSD_C"/>
    <property type="match status" value="1"/>
</dbReference>
<comment type="caution">
    <text evidence="2">The sequence shown here is derived from an EMBL/GenBank/DDBJ whole genome shotgun (WGS) entry which is preliminary data.</text>
</comment>
<sequence>MRGNGRPLVLVVLALLVLLLSVLLAVRVLVEEPTARPDEALAQLRELPVRPPASMRGYSRARFPHWIDQGDQCDTRDVVLRRDGQGVRTDSRCEPVAGRWYSPYDDRWLTDDRDVDIDHVVPLANAWRSGANRWTDEQRERFANDLDRPELIVSSATSNRAKGDQSPDQWRPPNRAYWCEYARDWIQVKHYWRLSVTEPEKRALEEMLGTCEPTGTRPGGWRPE</sequence>
<dbReference type="EMBL" id="LAXD01000001">
    <property type="protein sequence ID" value="KWX01956.1"/>
    <property type="molecule type" value="Genomic_DNA"/>
</dbReference>
<dbReference type="AlphaFoldDB" id="A0A132MW44"/>
<accession>A0A132MW44</accession>
<name>A0A132MW44_9ACTN</name>
<dbReference type="PANTHER" id="PTHR24094">
    <property type="entry name" value="SECRETED PROTEIN"/>
    <property type="match status" value="1"/>
</dbReference>
<dbReference type="Proteomes" id="UP000070188">
    <property type="component" value="Unassembled WGS sequence"/>
</dbReference>
<proteinExistence type="predicted"/>
<feature type="domain" description="GmrSD restriction endonucleases C-terminal" evidence="1">
    <location>
        <begin position="97"/>
        <end position="204"/>
    </location>
</feature>
<gene>
    <name evidence="2" type="ORF">LI90_2991</name>
</gene>
<evidence type="ECO:0000259" key="1">
    <source>
        <dbReference type="Pfam" id="PF07510"/>
    </source>
</evidence>
<organism evidence="2 3">
    <name type="scientific">Carbonactinospora thermoautotrophica</name>
    <dbReference type="NCBI Taxonomy" id="1469144"/>
    <lineage>
        <taxon>Bacteria</taxon>
        <taxon>Bacillati</taxon>
        <taxon>Actinomycetota</taxon>
        <taxon>Actinomycetes</taxon>
        <taxon>Kitasatosporales</taxon>
        <taxon>Carbonactinosporaceae</taxon>
        <taxon>Carbonactinospora</taxon>
    </lineage>
</organism>
<keyword evidence="3" id="KW-1185">Reference proteome</keyword>
<evidence type="ECO:0000313" key="3">
    <source>
        <dbReference type="Proteomes" id="UP000070188"/>
    </source>
</evidence>